<dbReference type="Proteomes" id="UP000614610">
    <property type="component" value="Unassembled WGS sequence"/>
</dbReference>
<dbReference type="EMBL" id="WIWT01000018">
    <property type="protein sequence ID" value="KAF3215808.1"/>
    <property type="molecule type" value="Genomic_DNA"/>
</dbReference>
<evidence type="ECO:0000313" key="2">
    <source>
        <dbReference type="Proteomes" id="UP000614610"/>
    </source>
</evidence>
<accession>A0A8H8VEV1</accession>
<comment type="caution">
    <text evidence="1">The sequence shown here is derived from an EMBL/GenBank/DDBJ whole genome shotgun (WGS) entry which is preliminary data.</text>
</comment>
<name>A0A8H8VEV1_ORBOL</name>
<evidence type="ECO:0000313" key="1">
    <source>
        <dbReference type="EMBL" id="KAF3215808.1"/>
    </source>
</evidence>
<sequence>MKRWSPVWKCIWRRIVGFILYPKMPRMLGWLFISKGVAWEKIQELKSHLLGITYIVIRNTSLSILLVFKPADILPSSPWQRSSLRLETC</sequence>
<gene>
    <name evidence="1" type="ORF">TWF679_003656</name>
</gene>
<reference evidence="1" key="1">
    <citation type="submission" date="2019-06" db="EMBL/GenBank/DDBJ databases">
        <authorList>
            <person name="Palmer J.M."/>
        </authorList>
    </citation>
    <scope>NUCLEOTIDE SEQUENCE</scope>
    <source>
        <strain evidence="1">TWF679</strain>
    </source>
</reference>
<protein>
    <submittedName>
        <fullName evidence="1">Uncharacterized protein</fullName>
    </submittedName>
</protein>
<proteinExistence type="predicted"/>
<organism evidence="1 2">
    <name type="scientific">Orbilia oligospora</name>
    <name type="common">Nematode-trapping fungus</name>
    <name type="synonym">Arthrobotrys oligospora</name>
    <dbReference type="NCBI Taxonomy" id="2813651"/>
    <lineage>
        <taxon>Eukaryota</taxon>
        <taxon>Fungi</taxon>
        <taxon>Dikarya</taxon>
        <taxon>Ascomycota</taxon>
        <taxon>Pezizomycotina</taxon>
        <taxon>Orbiliomycetes</taxon>
        <taxon>Orbiliales</taxon>
        <taxon>Orbiliaceae</taxon>
        <taxon>Orbilia</taxon>
    </lineage>
</organism>
<dbReference type="AlphaFoldDB" id="A0A8H8VEV1"/>